<evidence type="ECO:0000313" key="3">
    <source>
        <dbReference type="Proteomes" id="UP000051977"/>
    </source>
</evidence>
<dbReference type="Gene3D" id="1.10.260.40">
    <property type="entry name" value="lambda repressor-like DNA-binding domains"/>
    <property type="match status" value="1"/>
</dbReference>
<comment type="caution">
    <text evidence="2">The sequence shown here is derived from an EMBL/GenBank/DDBJ whole genome shotgun (WGS) entry which is preliminary data.</text>
</comment>
<feature type="domain" description="HTH cro/C1-type" evidence="1">
    <location>
        <begin position="3"/>
        <end position="53"/>
    </location>
</feature>
<dbReference type="RefSeq" id="WP_082622190.1">
    <property type="nucleotide sequence ID" value="NZ_AZEI01000049.1"/>
</dbReference>
<evidence type="ECO:0000313" key="2">
    <source>
        <dbReference type="EMBL" id="KRL16927.1"/>
    </source>
</evidence>
<dbReference type="EMBL" id="AZEI01000049">
    <property type="protein sequence ID" value="KRL16927.1"/>
    <property type="molecule type" value="Genomic_DNA"/>
</dbReference>
<dbReference type="CDD" id="cd00093">
    <property type="entry name" value="HTH_XRE"/>
    <property type="match status" value="1"/>
</dbReference>
<dbReference type="InterPro" id="IPR001387">
    <property type="entry name" value="Cro/C1-type_HTH"/>
</dbReference>
<reference evidence="2 3" key="1">
    <citation type="journal article" date="2015" name="Genome Announc.">
        <title>Expanding the biotechnology potential of lactobacilli through comparative genomics of 213 strains and associated genera.</title>
        <authorList>
            <person name="Sun Z."/>
            <person name="Harris H.M."/>
            <person name="McCann A."/>
            <person name="Guo C."/>
            <person name="Argimon S."/>
            <person name="Zhang W."/>
            <person name="Yang X."/>
            <person name="Jeffery I.B."/>
            <person name="Cooney J.C."/>
            <person name="Kagawa T.F."/>
            <person name="Liu W."/>
            <person name="Song Y."/>
            <person name="Salvetti E."/>
            <person name="Wrobel A."/>
            <person name="Rasinkangas P."/>
            <person name="Parkhill J."/>
            <person name="Rea M.C."/>
            <person name="O'Sullivan O."/>
            <person name="Ritari J."/>
            <person name="Douillard F.P."/>
            <person name="Paul Ross R."/>
            <person name="Yang R."/>
            <person name="Briner A.E."/>
            <person name="Felis G.E."/>
            <person name="de Vos W.M."/>
            <person name="Barrangou R."/>
            <person name="Klaenhammer T.R."/>
            <person name="Caufield P.W."/>
            <person name="Cui Y."/>
            <person name="Zhang H."/>
            <person name="O'Toole P.W."/>
        </authorList>
    </citation>
    <scope>NUCLEOTIDE SEQUENCE [LARGE SCALE GENOMIC DNA]</scope>
    <source>
        <strain evidence="2 3">DSM 19907</strain>
    </source>
</reference>
<dbReference type="Proteomes" id="UP000051977">
    <property type="component" value="Unassembled WGS sequence"/>
</dbReference>
<proteinExistence type="predicted"/>
<accession>A0ABR5PDX4</accession>
<keyword evidence="3" id="KW-1185">Reference proteome</keyword>
<dbReference type="SUPFAM" id="SSF47413">
    <property type="entry name" value="lambda repressor-like DNA-binding domains"/>
    <property type="match status" value="1"/>
</dbReference>
<name>A0ABR5PDX4_9LACO</name>
<dbReference type="Pfam" id="PF01381">
    <property type="entry name" value="HTH_3"/>
    <property type="match status" value="1"/>
</dbReference>
<dbReference type="PROSITE" id="PS50943">
    <property type="entry name" value="HTH_CROC1"/>
    <property type="match status" value="1"/>
</dbReference>
<dbReference type="SMART" id="SM00530">
    <property type="entry name" value="HTH_XRE"/>
    <property type="match status" value="1"/>
</dbReference>
<evidence type="ECO:0000259" key="1">
    <source>
        <dbReference type="PROSITE" id="PS50943"/>
    </source>
</evidence>
<dbReference type="InterPro" id="IPR010982">
    <property type="entry name" value="Lambda_DNA-bd_dom_sf"/>
</dbReference>
<protein>
    <recommendedName>
        <fullName evidence="1">HTH cro/C1-type domain-containing protein</fullName>
    </recommendedName>
</protein>
<gene>
    <name evidence="2" type="ORF">FD12_GL002443</name>
</gene>
<sequence length="58" mass="6656">MERQNHHLTQQELAKRIGITQGQLAKIENGQQNANLNLLQRAMSVFGEPYVVKPIMIR</sequence>
<organism evidence="2 3">
    <name type="scientific">Lentilactobacillus rapi DSM 19907 = JCM 15042</name>
    <dbReference type="NCBI Taxonomy" id="1423795"/>
    <lineage>
        <taxon>Bacteria</taxon>
        <taxon>Bacillati</taxon>
        <taxon>Bacillota</taxon>
        <taxon>Bacilli</taxon>
        <taxon>Lactobacillales</taxon>
        <taxon>Lactobacillaceae</taxon>
        <taxon>Lentilactobacillus</taxon>
    </lineage>
</organism>